<keyword evidence="3" id="KW-1185">Reference proteome</keyword>
<evidence type="ECO:0000256" key="1">
    <source>
        <dbReference type="SAM" id="MobiDB-lite"/>
    </source>
</evidence>
<evidence type="ECO:0000313" key="3">
    <source>
        <dbReference type="Proteomes" id="UP001295423"/>
    </source>
</evidence>
<feature type="region of interest" description="Disordered" evidence="1">
    <location>
        <begin position="34"/>
        <end position="59"/>
    </location>
</feature>
<dbReference type="Proteomes" id="UP001295423">
    <property type="component" value="Unassembled WGS sequence"/>
</dbReference>
<gene>
    <name evidence="2" type="ORF">CYCCA115_LOCUS23236</name>
</gene>
<proteinExistence type="predicted"/>
<protein>
    <submittedName>
        <fullName evidence="2">Uncharacterized protein</fullName>
    </submittedName>
</protein>
<comment type="caution">
    <text evidence="2">The sequence shown here is derived from an EMBL/GenBank/DDBJ whole genome shotgun (WGS) entry which is preliminary data.</text>
</comment>
<accession>A0AAD2GC64</accession>
<sequence length="100" mass="10690">MPNAQSSSCSSPAQPPSYPIENSLTSLLGTAIASSQQDASQLRLPTFQNNNNNNRSSQDLSEVLGQVLEIMGSDFPLSMDEMDGFFDKRVASSPHAGAKQ</sequence>
<name>A0AAD2GC64_9STRA</name>
<evidence type="ECO:0000313" key="2">
    <source>
        <dbReference type="EMBL" id="CAJ1968431.1"/>
    </source>
</evidence>
<feature type="region of interest" description="Disordered" evidence="1">
    <location>
        <begin position="1"/>
        <end position="22"/>
    </location>
</feature>
<dbReference type="EMBL" id="CAKOGP040002380">
    <property type="protein sequence ID" value="CAJ1968431.1"/>
    <property type="molecule type" value="Genomic_DNA"/>
</dbReference>
<organism evidence="2 3">
    <name type="scientific">Cylindrotheca closterium</name>
    <dbReference type="NCBI Taxonomy" id="2856"/>
    <lineage>
        <taxon>Eukaryota</taxon>
        <taxon>Sar</taxon>
        <taxon>Stramenopiles</taxon>
        <taxon>Ochrophyta</taxon>
        <taxon>Bacillariophyta</taxon>
        <taxon>Bacillariophyceae</taxon>
        <taxon>Bacillariophycidae</taxon>
        <taxon>Bacillariales</taxon>
        <taxon>Bacillariaceae</taxon>
        <taxon>Cylindrotheca</taxon>
    </lineage>
</organism>
<feature type="compositionally biased region" description="Low complexity" evidence="1">
    <location>
        <begin position="1"/>
        <end position="12"/>
    </location>
</feature>
<reference evidence="2" key="1">
    <citation type="submission" date="2023-08" db="EMBL/GenBank/DDBJ databases">
        <authorList>
            <person name="Audoor S."/>
            <person name="Bilcke G."/>
        </authorList>
    </citation>
    <scope>NUCLEOTIDE SEQUENCE</scope>
</reference>
<dbReference type="AlphaFoldDB" id="A0AAD2GC64"/>